<evidence type="ECO:0000259" key="5">
    <source>
        <dbReference type="Pfam" id="PF01420"/>
    </source>
</evidence>
<organism evidence="6 7">
    <name type="scientific">Thiohalospira halophila DSM 15071</name>
    <dbReference type="NCBI Taxonomy" id="1123397"/>
    <lineage>
        <taxon>Bacteria</taxon>
        <taxon>Pseudomonadati</taxon>
        <taxon>Pseudomonadota</taxon>
        <taxon>Gammaproteobacteria</taxon>
        <taxon>Thiohalospirales</taxon>
        <taxon>Thiohalospiraceae</taxon>
        <taxon>Thiohalospira</taxon>
    </lineage>
</organism>
<dbReference type="PANTHER" id="PTHR30408:SF12">
    <property type="entry name" value="TYPE I RESTRICTION ENZYME MJAVIII SPECIFICITY SUBUNIT"/>
    <property type="match status" value="1"/>
</dbReference>
<comment type="similarity">
    <text evidence="1">Belongs to the type-I restriction system S methylase family.</text>
</comment>
<proteinExistence type="inferred from homology"/>
<dbReference type="Gene3D" id="3.90.220.20">
    <property type="entry name" value="DNA methylase specificity domains"/>
    <property type="match status" value="2"/>
</dbReference>
<dbReference type="SUPFAM" id="SSF116734">
    <property type="entry name" value="DNA methylase specificity domain"/>
    <property type="match status" value="2"/>
</dbReference>
<evidence type="ECO:0000313" key="6">
    <source>
        <dbReference type="EMBL" id="SFD91070.1"/>
    </source>
</evidence>
<keyword evidence="2" id="KW-0680">Restriction system</keyword>
<dbReference type="InterPro" id="IPR052021">
    <property type="entry name" value="Type-I_RS_S_subunit"/>
</dbReference>
<dbReference type="GO" id="GO:0003677">
    <property type="term" value="F:DNA binding"/>
    <property type="evidence" value="ECO:0007669"/>
    <property type="project" value="UniProtKB-KW"/>
</dbReference>
<reference evidence="6 7" key="1">
    <citation type="submission" date="2016-10" db="EMBL/GenBank/DDBJ databases">
        <authorList>
            <person name="de Groot N.N."/>
        </authorList>
    </citation>
    <scope>NUCLEOTIDE SEQUENCE [LARGE SCALE GENOMIC DNA]</scope>
    <source>
        <strain evidence="6 7">HL3</strain>
    </source>
</reference>
<keyword evidence="3" id="KW-0238">DNA-binding</keyword>
<gene>
    <name evidence="6" type="ORF">SAMN05660831_02589</name>
</gene>
<dbReference type="CDD" id="cd17256">
    <property type="entry name" value="RMtype1_S_EcoJA65PI-TRD1-CR1_like"/>
    <property type="match status" value="1"/>
</dbReference>
<feature type="domain" description="Type I restriction modification DNA specificity" evidence="5">
    <location>
        <begin position="1"/>
        <end position="171"/>
    </location>
</feature>
<evidence type="ECO:0000256" key="1">
    <source>
        <dbReference type="ARBA" id="ARBA00010923"/>
    </source>
</evidence>
<dbReference type="CDD" id="cd17273">
    <property type="entry name" value="RMtype1_S_EcoJA69PI-TRD1-CR1_like"/>
    <property type="match status" value="1"/>
</dbReference>
<dbReference type="AlphaFoldDB" id="A0A1I1WDB2"/>
<feature type="coiled-coil region" evidence="4">
    <location>
        <begin position="379"/>
        <end position="409"/>
    </location>
</feature>
<dbReference type="InterPro" id="IPR000055">
    <property type="entry name" value="Restrct_endonuc_typeI_TRD"/>
</dbReference>
<dbReference type="OrthoDB" id="9798929at2"/>
<accession>A0A1I1WDB2</accession>
<dbReference type="GO" id="GO:0009307">
    <property type="term" value="P:DNA restriction-modification system"/>
    <property type="evidence" value="ECO:0007669"/>
    <property type="project" value="UniProtKB-KW"/>
</dbReference>
<dbReference type="RefSeq" id="WP_143613287.1">
    <property type="nucleotide sequence ID" value="NZ_FOMJ01000012.1"/>
</dbReference>
<keyword evidence="4" id="KW-0175">Coiled coil</keyword>
<dbReference type="STRING" id="1123397.SAMN05660831_02589"/>
<dbReference type="InterPro" id="IPR044946">
    <property type="entry name" value="Restrct_endonuc_typeI_TRD_sf"/>
</dbReference>
<dbReference type="Gene3D" id="1.10.287.1120">
    <property type="entry name" value="Bipartite methylase S protein"/>
    <property type="match status" value="1"/>
</dbReference>
<dbReference type="Pfam" id="PF01420">
    <property type="entry name" value="Methylase_S"/>
    <property type="match status" value="2"/>
</dbReference>
<evidence type="ECO:0000256" key="2">
    <source>
        <dbReference type="ARBA" id="ARBA00022747"/>
    </source>
</evidence>
<dbReference type="EMBL" id="FOMJ01000012">
    <property type="protein sequence ID" value="SFD91070.1"/>
    <property type="molecule type" value="Genomic_DNA"/>
</dbReference>
<sequence length="430" mass="47785">MSEWAELPLEELAEISSGGTPSRTNISFWGGDIPWVTPSDITASETNYIFDTYETITEEGLASSSAKLLPAGALLLTSRATIGEIRIAARPLATNQGFKNVVPKSGTDGVFLFYQLSWLKGHFERYAAGSTFLEINRKDTGRIIVPLPKEEREQQKIARIVQTIDRAIEKTEALIDKYQQIKAGLMHDLFTRGIGPDGQLRPPREQAPELYQETPIGWLPKEWSIVRLNEIVNPARPIVYGILMPGYGHEGGVPVVKVKDINDRMVNLESLLLTSPEIDQEYQRSRLKSGDILITIRGSVGRICIVPNDLDGANITQDTARIDVSAGSNRFYSYYLESESARRHYDVNTLGVAVQGINLGEIRKLPAVKPDEDEQQKIADLLECAVSRIEAEKKNLEKLQKQKSGLMHDLLTGKLPVQAEPEDEAEAAHV</sequence>
<feature type="domain" description="Type I restriction modification DNA specificity" evidence="5">
    <location>
        <begin position="220"/>
        <end position="400"/>
    </location>
</feature>
<protein>
    <submittedName>
        <fullName evidence="6">Type I restriction enzyme, S subunit</fullName>
    </submittedName>
</protein>
<dbReference type="PANTHER" id="PTHR30408">
    <property type="entry name" value="TYPE-1 RESTRICTION ENZYME ECOKI SPECIFICITY PROTEIN"/>
    <property type="match status" value="1"/>
</dbReference>
<evidence type="ECO:0000256" key="4">
    <source>
        <dbReference type="SAM" id="Coils"/>
    </source>
</evidence>
<name>A0A1I1WDB2_9GAMM</name>
<evidence type="ECO:0000313" key="7">
    <source>
        <dbReference type="Proteomes" id="UP000198611"/>
    </source>
</evidence>
<evidence type="ECO:0000256" key="3">
    <source>
        <dbReference type="ARBA" id="ARBA00023125"/>
    </source>
</evidence>
<dbReference type="Proteomes" id="UP000198611">
    <property type="component" value="Unassembled WGS sequence"/>
</dbReference>
<keyword evidence="7" id="KW-1185">Reference proteome</keyword>